<gene>
    <name evidence="1" type="ORF">BQ3484_162</name>
</gene>
<name>A0A1M7XUI1_9VIRU</name>
<keyword evidence="2" id="KW-1185">Reference proteome</keyword>
<sequence>MEQSSSHQISRGPNYQALQSLYSAILQRYTYDNLKELCFGSNKDFPLVFDCQWDIWRRKAVTDFDISPQFFDLIRSSTSNGIRSLSGPQRYLQIATYVKLTPLSGVRVYQDTDIVEGVYEAIAGFREASFRKDLEALLWFANRIKPEQDEASKVLRPSYQGVCKRVEELISRWEEEREEEVHYPPQDNVYDLNYLWLAITKGRIDILDKIIHRYFTLPKGFSIEKDIPKTPFWEIRDEQGRDRTIYNLPLQDLEVEDFNYLVRPILSSGDTRIVDFFRSIFRDRDFNSVLRDNFLSAYKSLLYHHKPEEAYGIDLRFFNKESYRGGGLAYSYMIESLLYALQHDEHPEEFDWMSENLGDIPYLAALLASIPYEREDILPITGDETLRVLYPLSIKILEDYLLGLE</sequence>
<protein>
    <submittedName>
        <fullName evidence="1">Uncharacterized protein</fullName>
    </submittedName>
</protein>
<dbReference type="Proteomes" id="UP000201465">
    <property type="component" value="Segment"/>
</dbReference>
<evidence type="ECO:0000313" key="2">
    <source>
        <dbReference type="Proteomes" id="UP000201465"/>
    </source>
</evidence>
<dbReference type="EMBL" id="LT671577">
    <property type="protein sequence ID" value="SHO33230.1"/>
    <property type="molecule type" value="Genomic_DNA"/>
</dbReference>
<dbReference type="KEGG" id="vg:30523110"/>
<dbReference type="RefSeq" id="YP_009329102.1">
    <property type="nucleotide sequence ID" value="NC_032108.1"/>
</dbReference>
<organism evidence="1 2">
    <name type="scientific">Cedratvirus A11</name>
    <dbReference type="NCBI Taxonomy" id="1903266"/>
    <lineage>
        <taxon>Viruses</taxon>
        <taxon>Pithoviruses</taxon>
        <taxon>Orthocedratvirinae</taxon>
        <taxon>Alphacedratvirus</taxon>
        <taxon>Alphacedratvirus aljazairmassiliense</taxon>
    </lineage>
</organism>
<accession>A0A1M7XUI1</accession>
<evidence type="ECO:0000313" key="1">
    <source>
        <dbReference type="EMBL" id="SHO33230.1"/>
    </source>
</evidence>
<proteinExistence type="predicted"/>
<reference evidence="1 2" key="1">
    <citation type="submission" date="2016-11" db="EMBL/GenBank/DDBJ databases">
        <authorList>
            <consortium name="Urmite Genomes"/>
        </authorList>
    </citation>
    <scope>NUCLEOTIDE SEQUENCE [LARGE SCALE GENOMIC DNA]</scope>
    <source>
        <strain evidence="1 2">A11</strain>
    </source>
</reference>
<dbReference type="GeneID" id="30523110"/>